<evidence type="ECO:0000313" key="7">
    <source>
        <dbReference type="EMBL" id="QDH13751.1"/>
    </source>
</evidence>
<dbReference type="GO" id="GO:0015232">
    <property type="term" value="F:heme transmembrane transporter activity"/>
    <property type="evidence" value="ECO:0007669"/>
    <property type="project" value="InterPro"/>
</dbReference>
<feature type="domain" description="Cytochrome c-type biogenesis protein CcmF C-terminal" evidence="6">
    <location>
        <begin position="390"/>
        <end position="712"/>
    </location>
</feature>
<feature type="transmembrane region" description="Helical" evidence="4">
    <location>
        <begin position="487"/>
        <end position="506"/>
    </location>
</feature>
<feature type="transmembrane region" description="Helical" evidence="4">
    <location>
        <begin position="553"/>
        <end position="573"/>
    </location>
</feature>
<dbReference type="PANTHER" id="PTHR43653">
    <property type="entry name" value="CYTOCHROME C ASSEMBLY PROTEIN-RELATED"/>
    <property type="match status" value="1"/>
</dbReference>
<dbReference type="InterPro" id="IPR002541">
    <property type="entry name" value="Cyt_c_assembly"/>
</dbReference>
<feature type="transmembrane region" description="Helical" evidence="4">
    <location>
        <begin position="59"/>
        <end position="83"/>
    </location>
</feature>
<feature type="transmembrane region" description="Helical" evidence="4">
    <location>
        <begin position="279"/>
        <end position="298"/>
    </location>
</feature>
<feature type="transmembrane region" description="Helical" evidence="4">
    <location>
        <begin position="187"/>
        <end position="207"/>
    </location>
</feature>
<organism evidence="7 8">
    <name type="scientific">Formicincola oecophyllae</name>
    <dbReference type="NCBI Taxonomy" id="2558361"/>
    <lineage>
        <taxon>Bacteria</taxon>
        <taxon>Pseudomonadati</taxon>
        <taxon>Pseudomonadota</taxon>
        <taxon>Alphaproteobacteria</taxon>
        <taxon>Acetobacterales</taxon>
        <taxon>Acetobacteraceae</taxon>
        <taxon>Formicincola</taxon>
    </lineage>
</organism>
<evidence type="ECO:0000256" key="2">
    <source>
        <dbReference type="ARBA" id="ARBA00022748"/>
    </source>
</evidence>
<accession>A0A4Y6UBH9</accession>
<dbReference type="GO" id="GO:0016020">
    <property type="term" value="C:membrane"/>
    <property type="evidence" value="ECO:0007669"/>
    <property type="project" value="InterPro"/>
</dbReference>
<evidence type="ECO:0000256" key="1">
    <source>
        <dbReference type="ARBA" id="ARBA00009186"/>
    </source>
</evidence>
<feature type="transmembrane region" description="Helical" evidence="4">
    <location>
        <begin position="117"/>
        <end position="137"/>
    </location>
</feature>
<feature type="transmembrane region" description="Helical" evidence="4">
    <location>
        <begin position="419"/>
        <end position="443"/>
    </location>
</feature>
<feature type="region of interest" description="Disordered" evidence="3">
    <location>
        <begin position="147"/>
        <end position="175"/>
    </location>
</feature>
<feature type="transmembrane region" description="Helical" evidence="4">
    <location>
        <begin position="25"/>
        <end position="47"/>
    </location>
</feature>
<dbReference type="GO" id="GO:0017004">
    <property type="term" value="P:cytochrome complex assembly"/>
    <property type="evidence" value="ECO:0007669"/>
    <property type="project" value="UniProtKB-KW"/>
</dbReference>
<dbReference type="Pfam" id="PF16327">
    <property type="entry name" value="CcmF_C"/>
    <property type="match status" value="1"/>
</dbReference>
<gene>
    <name evidence="7" type="ORF">E3E12_05625</name>
</gene>
<evidence type="ECO:0000313" key="8">
    <source>
        <dbReference type="Proteomes" id="UP000318709"/>
    </source>
</evidence>
<evidence type="ECO:0000259" key="6">
    <source>
        <dbReference type="Pfam" id="PF16327"/>
    </source>
</evidence>
<evidence type="ECO:0000256" key="4">
    <source>
        <dbReference type="SAM" id="Phobius"/>
    </source>
</evidence>
<feature type="transmembrane region" description="Helical" evidence="4">
    <location>
        <begin position="341"/>
        <end position="361"/>
    </location>
</feature>
<name>A0A4Y6UBH9_9PROT</name>
<dbReference type="AlphaFoldDB" id="A0A4Y6UBH9"/>
<dbReference type="OrthoDB" id="9761451at2"/>
<reference evidence="7 8" key="1">
    <citation type="submission" date="2019-03" db="EMBL/GenBank/DDBJ databases">
        <title>The complete genome sequence of Swingsia_sp. F3b2 LMG30590(T).</title>
        <authorList>
            <person name="Chua K.-O."/>
            <person name="Chan K.-G."/>
            <person name="See-Too W.-S."/>
        </authorList>
    </citation>
    <scope>NUCLEOTIDE SEQUENCE [LARGE SCALE GENOMIC DNA]</scope>
    <source>
        <strain evidence="7 8">F3b2</strain>
    </source>
</reference>
<comment type="similarity">
    <text evidence="1">Belongs to the CcmF/CycK/Ccl1/NrfE/CcsA family.</text>
</comment>
<dbReference type="Proteomes" id="UP000318709">
    <property type="component" value="Chromosome"/>
</dbReference>
<dbReference type="KEGG" id="swf:E3E12_05625"/>
<dbReference type="Pfam" id="PF01578">
    <property type="entry name" value="Cytochrom_C_asm"/>
    <property type="match status" value="1"/>
</dbReference>
<feature type="domain" description="Cytochrome c assembly protein" evidence="5">
    <location>
        <begin position="188"/>
        <end position="366"/>
    </location>
</feature>
<evidence type="ECO:0008006" key="9">
    <source>
        <dbReference type="Google" id="ProtNLM"/>
    </source>
</evidence>
<sequence length="734" mass="76945">MAEAWQLPQPCPGWVGWFSPELGHYSLALCCALGIGALVVLLASCWVPPGRQQSLGRLARLAMVSQSGACFLACACLAVAAWGEDYSTLGVFMTAAPGATALLYRLAGLWSSPEGALLLQCAAMASVTLLWLASWYWGWVGRTQPTPPTCSPPETHRPRSLANQPAGQQHPNPGGTFPSTLNRIDRIVCAVLSLLVTALAMALLLAANPFRRLWPPPAGGVGLNPLLEHPFIAFHPPLLAEGWALLAVPWGLAIALLLMPRRLLGPATLAYWGKLMQRWALGAWLVLTAAITTGSWWAYGVMGWGGYWFWDPVENMALLPWLSALGLFHAAQAGTNKPAGLRSLTVLLALLGFGTALLGMMLSRSGLLASVHSFNGSGTKMALGAVGAPVLGSLLLYAFRAPRLPGGQRFAPFSQGAALALCAILCCLLAGLTLLGTLYPVLWQALGGMALGVGGAFFTSTERPVLWVMLLAMALVPALGAPQPGRWLVVPALVGMALGALCLLWGATGGAVALTVALAGTLLVSGLQSIVMARLNHQGGAAAPEGRKLSAQASLVAHTGVAIAVLGMCGMAMGQHRVWDVSPGATVRFQGQAWHFDGLETYRAGRALVTTAHFSASNGAALAPERRDYSTPRLAAPGENTSQDTLARGPTISHPARLLTGRAMVRLSLGAPLPPLHPGGVPRWTVEFRREPCGSWLWAGAALMMAGGLMGLVRPRRHLPACRTTPATASGEGV</sequence>
<protein>
    <recommendedName>
        <fullName evidence="9">Heme lyase CcmF/NrfE family subunit</fullName>
    </recommendedName>
</protein>
<dbReference type="InterPro" id="IPR003567">
    <property type="entry name" value="Cyt_c_biogenesis"/>
</dbReference>
<keyword evidence="4" id="KW-0472">Membrane</keyword>
<dbReference type="GO" id="GO:0020037">
    <property type="term" value="F:heme binding"/>
    <property type="evidence" value="ECO:0007669"/>
    <property type="project" value="InterPro"/>
</dbReference>
<keyword evidence="4" id="KW-0812">Transmembrane</keyword>
<dbReference type="RefSeq" id="WP_141443459.1">
    <property type="nucleotide sequence ID" value="NZ_CP038231.1"/>
</dbReference>
<keyword evidence="2" id="KW-0201">Cytochrome c-type biogenesis</keyword>
<feature type="transmembrane region" description="Helical" evidence="4">
    <location>
        <begin position="238"/>
        <end position="258"/>
    </location>
</feature>
<dbReference type="PRINTS" id="PR01410">
    <property type="entry name" value="CCBIOGENESIS"/>
</dbReference>
<proteinExistence type="inferred from homology"/>
<feature type="transmembrane region" description="Helical" evidence="4">
    <location>
        <begin position="318"/>
        <end position="334"/>
    </location>
</feature>
<feature type="transmembrane region" description="Helical" evidence="4">
    <location>
        <begin position="381"/>
        <end position="399"/>
    </location>
</feature>
<feature type="compositionally biased region" description="Polar residues" evidence="3">
    <location>
        <begin position="161"/>
        <end position="175"/>
    </location>
</feature>
<evidence type="ECO:0000256" key="3">
    <source>
        <dbReference type="SAM" id="MobiDB-lite"/>
    </source>
</evidence>
<keyword evidence="4" id="KW-1133">Transmembrane helix</keyword>
<feature type="transmembrane region" description="Helical" evidence="4">
    <location>
        <begin position="512"/>
        <end position="533"/>
    </location>
</feature>
<dbReference type="EMBL" id="CP038231">
    <property type="protein sequence ID" value="QDH13751.1"/>
    <property type="molecule type" value="Genomic_DNA"/>
</dbReference>
<feature type="transmembrane region" description="Helical" evidence="4">
    <location>
        <begin position="463"/>
        <end position="480"/>
    </location>
</feature>
<dbReference type="InterPro" id="IPR032523">
    <property type="entry name" value="CcmF_C"/>
</dbReference>
<feature type="transmembrane region" description="Helical" evidence="4">
    <location>
        <begin position="695"/>
        <end position="713"/>
    </location>
</feature>
<feature type="region of interest" description="Disordered" evidence="3">
    <location>
        <begin position="625"/>
        <end position="650"/>
    </location>
</feature>
<dbReference type="PANTHER" id="PTHR43653:SF1">
    <property type="entry name" value="CYTOCHROME C-TYPE BIOGENESIS PROTEIN CCMF"/>
    <property type="match status" value="1"/>
</dbReference>
<evidence type="ECO:0000259" key="5">
    <source>
        <dbReference type="Pfam" id="PF01578"/>
    </source>
</evidence>
<keyword evidence="8" id="KW-1185">Reference proteome</keyword>